<evidence type="ECO:0000256" key="7">
    <source>
        <dbReference type="ARBA" id="ARBA00023136"/>
    </source>
</evidence>
<keyword evidence="11" id="KW-1185">Reference proteome</keyword>
<sequence length="302" mass="33682">MAADTLASDSQPREGQIAALLRRSERLQLGLLLFPGLFWLVTFFALPLVVVVLYSFATNGPGGRIEWTFTLNNYRTLFTESLYVNAYWRSIWAGVWTTLICLALGYPLAYSIVRRPPRWRTVLLFLILIPFWTNFLVRTYAWMLILSNNGIINSAIQSLGLPRVALYPSEGAVLIGLIYGSLPFMVLPIYASLARFDFTLMEAAADLGADQVRAFLRVMLPLTMPGVAAGSVLVFIPTVGQFVVSDLLGGAKVDYLGNLLQRLFTRSNPPNWPLGSAMAIVFMIVLTVAIIIYFRVTTEEDR</sequence>
<feature type="transmembrane region" description="Helical" evidence="8">
    <location>
        <begin position="272"/>
        <end position="294"/>
    </location>
</feature>
<dbReference type="EMBL" id="CP000804">
    <property type="protein sequence ID" value="ABU58910.1"/>
    <property type="molecule type" value="Genomic_DNA"/>
</dbReference>
<dbReference type="STRING" id="383372.Rcas_2839"/>
<dbReference type="PANTHER" id="PTHR42929:SF1">
    <property type="entry name" value="INNER MEMBRANE ABC TRANSPORTER PERMEASE PROTEIN YDCU-RELATED"/>
    <property type="match status" value="1"/>
</dbReference>
<protein>
    <submittedName>
        <fullName evidence="10">Binding-protein-dependent transport systems inner membrane component</fullName>
    </submittedName>
</protein>
<evidence type="ECO:0000256" key="6">
    <source>
        <dbReference type="ARBA" id="ARBA00022989"/>
    </source>
</evidence>
<comment type="subcellular location">
    <subcellularLocation>
        <location evidence="1 8">Cell membrane</location>
        <topology evidence="1 8">Multi-pass membrane protein</topology>
    </subcellularLocation>
</comment>
<feature type="transmembrane region" description="Helical" evidence="8">
    <location>
        <begin position="91"/>
        <end position="110"/>
    </location>
</feature>
<dbReference type="OrthoDB" id="9807047at2"/>
<proteinExistence type="inferred from homology"/>
<dbReference type="GO" id="GO:0005886">
    <property type="term" value="C:plasma membrane"/>
    <property type="evidence" value="ECO:0007669"/>
    <property type="project" value="UniProtKB-SubCell"/>
</dbReference>
<keyword evidence="3 8" id="KW-0813">Transport</keyword>
<dbReference type="Proteomes" id="UP000000263">
    <property type="component" value="Chromosome"/>
</dbReference>
<evidence type="ECO:0000259" key="9">
    <source>
        <dbReference type="PROSITE" id="PS50928"/>
    </source>
</evidence>
<keyword evidence="4" id="KW-1003">Cell membrane</keyword>
<feature type="domain" description="ABC transmembrane type-1" evidence="9">
    <location>
        <begin position="87"/>
        <end position="293"/>
    </location>
</feature>
<dbReference type="InterPro" id="IPR000515">
    <property type="entry name" value="MetI-like"/>
</dbReference>
<keyword evidence="6 8" id="KW-1133">Transmembrane helix</keyword>
<evidence type="ECO:0000256" key="5">
    <source>
        <dbReference type="ARBA" id="ARBA00022692"/>
    </source>
</evidence>
<keyword evidence="5 8" id="KW-0812">Transmembrane</keyword>
<dbReference type="Pfam" id="PF00528">
    <property type="entry name" value="BPD_transp_1"/>
    <property type="match status" value="1"/>
</dbReference>
<dbReference type="Gene3D" id="1.10.3720.10">
    <property type="entry name" value="MetI-like"/>
    <property type="match status" value="1"/>
</dbReference>
<dbReference type="SUPFAM" id="SSF161098">
    <property type="entry name" value="MetI-like"/>
    <property type="match status" value="1"/>
</dbReference>
<dbReference type="AlphaFoldDB" id="A7NMY1"/>
<feature type="transmembrane region" description="Helical" evidence="8">
    <location>
        <begin position="31"/>
        <end position="57"/>
    </location>
</feature>
<dbReference type="HOGENOM" id="CLU_016047_18_3_0"/>
<feature type="transmembrane region" description="Helical" evidence="8">
    <location>
        <begin position="122"/>
        <end position="145"/>
    </location>
</feature>
<dbReference type="PROSITE" id="PS50928">
    <property type="entry name" value="ABC_TM1"/>
    <property type="match status" value="1"/>
</dbReference>
<evidence type="ECO:0000313" key="10">
    <source>
        <dbReference type="EMBL" id="ABU58910.1"/>
    </source>
</evidence>
<dbReference type="InterPro" id="IPR035906">
    <property type="entry name" value="MetI-like_sf"/>
</dbReference>
<feature type="transmembrane region" description="Helical" evidence="8">
    <location>
        <begin position="214"/>
        <end position="236"/>
    </location>
</feature>
<evidence type="ECO:0000256" key="8">
    <source>
        <dbReference type="RuleBase" id="RU363032"/>
    </source>
</evidence>
<evidence type="ECO:0000256" key="2">
    <source>
        <dbReference type="ARBA" id="ARBA00007069"/>
    </source>
</evidence>
<accession>A7NMY1</accession>
<evidence type="ECO:0000256" key="4">
    <source>
        <dbReference type="ARBA" id="ARBA00022475"/>
    </source>
</evidence>
<evidence type="ECO:0000313" key="11">
    <source>
        <dbReference type="Proteomes" id="UP000000263"/>
    </source>
</evidence>
<organism evidence="10 11">
    <name type="scientific">Roseiflexus castenholzii (strain DSM 13941 / HLO8)</name>
    <dbReference type="NCBI Taxonomy" id="383372"/>
    <lineage>
        <taxon>Bacteria</taxon>
        <taxon>Bacillati</taxon>
        <taxon>Chloroflexota</taxon>
        <taxon>Chloroflexia</taxon>
        <taxon>Chloroflexales</taxon>
        <taxon>Roseiflexineae</taxon>
        <taxon>Roseiflexaceae</taxon>
        <taxon>Roseiflexus</taxon>
    </lineage>
</organism>
<gene>
    <name evidence="10" type="ordered locus">Rcas_2839</name>
</gene>
<dbReference type="PANTHER" id="PTHR42929">
    <property type="entry name" value="INNER MEMBRANE ABC TRANSPORTER PERMEASE PROTEIN YDCU-RELATED-RELATED"/>
    <property type="match status" value="1"/>
</dbReference>
<name>A7NMY1_ROSCS</name>
<dbReference type="RefSeq" id="WP_012121334.1">
    <property type="nucleotide sequence ID" value="NC_009767.1"/>
</dbReference>
<comment type="similarity">
    <text evidence="2">Belongs to the binding-protein-dependent transport system permease family. CysTW subfamily.</text>
</comment>
<keyword evidence="7 8" id="KW-0472">Membrane</keyword>
<reference evidence="10 11" key="1">
    <citation type="submission" date="2007-08" db="EMBL/GenBank/DDBJ databases">
        <title>Complete sequence of Roseiflexus castenholzii DSM 13941.</title>
        <authorList>
            <consortium name="US DOE Joint Genome Institute"/>
            <person name="Copeland A."/>
            <person name="Lucas S."/>
            <person name="Lapidus A."/>
            <person name="Barry K."/>
            <person name="Glavina del Rio T."/>
            <person name="Dalin E."/>
            <person name="Tice H."/>
            <person name="Pitluck S."/>
            <person name="Thompson L.S."/>
            <person name="Brettin T."/>
            <person name="Bruce D."/>
            <person name="Detter J.C."/>
            <person name="Han C."/>
            <person name="Tapia R."/>
            <person name="Schmutz J."/>
            <person name="Larimer F."/>
            <person name="Land M."/>
            <person name="Hauser L."/>
            <person name="Kyrpides N."/>
            <person name="Mikhailova N."/>
            <person name="Bryant D.A."/>
            <person name="Hanada S."/>
            <person name="Tsukatani Y."/>
            <person name="Richardson P."/>
        </authorList>
    </citation>
    <scope>NUCLEOTIDE SEQUENCE [LARGE SCALE GENOMIC DNA]</scope>
    <source>
        <strain evidence="11">DSM 13941 / HLO8</strain>
    </source>
</reference>
<feature type="transmembrane region" description="Helical" evidence="8">
    <location>
        <begin position="171"/>
        <end position="193"/>
    </location>
</feature>
<dbReference type="eggNOG" id="COG1176">
    <property type="taxonomic scope" value="Bacteria"/>
</dbReference>
<dbReference type="KEGG" id="rca:Rcas_2839"/>
<dbReference type="CDD" id="cd06261">
    <property type="entry name" value="TM_PBP2"/>
    <property type="match status" value="1"/>
</dbReference>
<dbReference type="GO" id="GO:0055085">
    <property type="term" value="P:transmembrane transport"/>
    <property type="evidence" value="ECO:0007669"/>
    <property type="project" value="InterPro"/>
</dbReference>
<evidence type="ECO:0000256" key="3">
    <source>
        <dbReference type="ARBA" id="ARBA00022448"/>
    </source>
</evidence>
<evidence type="ECO:0000256" key="1">
    <source>
        <dbReference type="ARBA" id="ARBA00004651"/>
    </source>
</evidence>